<dbReference type="Proteomes" id="UP000728185">
    <property type="component" value="Unassembled WGS sequence"/>
</dbReference>
<evidence type="ECO:0000313" key="12">
    <source>
        <dbReference type="Proteomes" id="UP000728185"/>
    </source>
</evidence>
<dbReference type="Pfam" id="PF00028">
    <property type="entry name" value="Cadherin"/>
    <property type="match status" value="1"/>
</dbReference>
<dbReference type="PRINTS" id="PR00205">
    <property type="entry name" value="CADHERIN"/>
</dbReference>
<evidence type="ECO:0000256" key="1">
    <source>
        <dbReference type="ARBA" id="ARBA00004167"/>
    </source>
</evidence>
<dbReference type="InterPro" id="IPR020894">
    <property type="entry name" value="Cadherin_CS"/>
</dbReference>
<dbReference type="InterPro" id="IPR050174">
    <property type="entry name" value="Protocadherin/Cadherin-CA"/>
</dbReference>
<keyword evidence="2 9" id="KW-0812">Transmembrane</keyword>
<feature type="domain" description="Cadherin" evidence="10">
    <location>
        <begin position="420"/>
        <end position="568"/>
    </location>
</feature>
<feature type="domain" description="Cadherin" evidence="10">
    <location>
        <begin position="589"/>
        <end position="693"/>
    </location>
</feature>
<dbReference type="EMBL" id="LUCM01011753">
    <property type="protein sequence ID" value="KAA0183510.1"/>
    <property type="molecule type" value="Genomic_DNA"/>
</dbReference>
<dbReference type="PROSITE" id="PS50268">
    <property type="entry name" value="CADHERIN_2"/>
    <property type="match status" value="7"/>
</dbReference>
<evidence type="ECO:0000256" key="8">
    <source>
        <dbReference type="PROSITE-ProRule" id="PRU00043"/>
    </source>
</evidence>
<gene>
    <name evidence="11" type="ORF">FBUS_00946</name>
</gene>
<dbReference type="CDD" id="cd11304">
    <property type="entry name" value="Cadherin_repeat"/>
    <property type="match status" value="5"/>
</dbReference>
<keyword evidence="5 9" id="KW-1133">Transmembrane helix</keyword>
<dbReference type="PANTHER" id="PTHR24028:SF146">
    <property type="entry name" value="CADHERIN 96CB, ISOFORM D-RELATED"/>
    <property type="match status" value="1"/>
</dbReference>
<dbReference type="SMART" id="SM00112">
    <property type="entry name" value="CA"/>
    <property type="match status" value="7"/>
</dbReference>
<reference evidence="11" key="1">
    <citation type="submission" date="2019-05" db="EMBL/GenBank/DDBJ databases">
        <title>Annotation for the trematode Fasciolopsis buski.</title>
        <authorList>
            <person name="Choi Y.-J."/>
        </authorList>
    </citation>
    <scope>NUCLEOTIDE SEQUENCE</scope>
    <source>
        <strain evidence="11">HT</strain>
        <tissue evidence="11">Whole worm</tissue>
    </source>
</reference>
<accession>A0A8E0RIP0</accession>
<comment type="caution">
    <text evidence="11">The sequence shown here is derived from an EMBL/GenBank/DDBJ whole genome shotgun (WGS) entry which is preliminary data.</text>
</comment>
<dbReference type="PROSITE" id="PS00232">
    <property type="entry name" value="CADHERIN_1"/>
    <property type="match status" value="3"/>
</dbReference>
<keyword evidence="7" id="KW-0325">Glycoprotein</keyword>
<evidence type="ECO:0000313" key="11">
    <source>
        <dbReference type="EMBL" id="KAA0183510.1"/>
    </source>
</evidence>
<evidence type="ECO:0000256" key="2">
    <source>
        <dbReference type="ARBA" id="ARBA00022692"/>
    </source>
</evidence>
<evidence type="ECO:0000259" key="10">
    <source>
        <dbReference type="PROSITE" id="PS50268"/>
    </source>
</evidence>
<dbReference type="GO" id="GO:0005509">
    <property type="term" value="F:calcium ion binding"/>
    <property type="evidence" value="ECO:0007669"/>
    <property type="project" value="UniProtKB-UniRule"/>
</dbReference>
<dbReference type="InterPro" id="IPR015919">
    <property type="entry name" value="Cadherin-like_sf"/>
</dbReference>
<proteinExistence type="predicted"/>
<organism evidence="11 12">
    <name type="scientific">Fasciolopsis buskii</name>
    <dbReference type="NCBI Taxonomy" id="27845"/>
    <lineage>
        <taxon>Eukaryota</taxon>
        <taxon>Metazoa</taxon>
        <taxon>Spiralia</taxon>
        <taxon>Lophotrochozoa</taxon>
        <taxon>Platyhelminthes</taxon>
        <taxon>Trematoda</taxon>
        <taxon>Digenea</taxon>
        <taxon>Plagiorchiida</taxon>
        <taxon>Echinostomata</taxon>
        <taxon>Echinostomatoidea</taxon>
        <taxon>Fasciolidae</taxon>
        <taxon>Fasciolopsis</taxon>
    </lineage>
</organism>
<dbReference type="InterPro" id="IPR002126">
    <property type="entry name" value="Cadherin-like_dom"/>
</dbReference>
<dbReference type="Gene3D" id="2.60.40.60">
    <property type="entry name" value="Cadherins"/>
    <property type="match status" value="7"/>
</dbReference>
<evidence type="ECO:0000256" key="6">
    <source>
        <dbReference type="ARBA" id="ARBA00023136"/>
    </source>
</evidence>
<name>A0A8E0RIP0_9TREM</name>
<feature type="domain" description="Cadherin" evidence="10">
    <location>
        <begin position="277"/>
        <end position="399"/>
    </location>
</feature>
<evidence type="ECO:0000256" key="3">
    <source>
        <dbReference type="ARBA" id="ARBA00022737"/>
    </source>
</evidence>
<evidence type="ECO:0000256" key="9">
    <source>
        <dbReference type="SAM" id="Phobius"/>
    </source>
</evidence>
<evidence type="ECO:0000256" key="5">
    <source>
        <dbReference type="ARBA" id="ARBA00022989"/>
    </source>
</evidence>
<evidence type="ECO:0000256" key="4">
    <source>
        <dbReference type="ARBA" id="ARBA00022837"/>
    </source>
</evidence>
<sequence length="1346" mass="150955">MLLTRIWDAVPTLIVLTLNLMTFASDAIQDITFRLFEHPPSKYLVGNIFQAARFQGHVRSVRLDSVHSQWLSLFHLDRPTGNLYTSDRATSALDRETICPIGSRDQIIRSTENKCVLNLLVSVNNRILIKVNIIVKDLNDNPPVFSTSSVGSPISVQNLSVDESSNVNSTKIFLKLASDLDEGGLQKIYYQLTPVDSPFYLVHKRRMESSHGLEELYLVPRRPLDHEITQEYRLNLTACDGPQADQVNVSPKGVTHCSTQQIHIAVQNIDDEKPVFLQKNYTVVIKDSTPVGQELITVKAIDLDAPPYNIVRYFSLPFSNTQNDLFIVEPISGQIRLANPIPSPGVYRFLVLATSDQILNTSTIYADYLQRNINDIYREPNIASVNLHVVNTNNHSPTVTLQTSKDTSNHVINVSSFLSSESVIFLQVPENIRDPTVLAYFRVTDPDDAGNARTHCVLLPNPNIPSHLSTLAIQKNLISLLDLIQVSRLTEHVSIYRLLIHQPMDAEKLTKKNRQRSPAYQTGLYGTIRVAGVVPIKVHCEDNGDPTLEGDLPVYLVIIDEDEHLPQLTVTLPNGTELQPHVQLENQQSLLIYNLALNEDVPVGNQIFRLTVTDEDIISQPLFELRGNASGHLWINQSTGIVFLKTPFDFEKDRTHTVELSVKEFYNFSSSLKKLTAKVNIELMDVNDNVPIFTYPNLSNQNVHEYLSYWSSYAVDGVRVIQVAEELPEGTKLGQISGTDPDSGPNAEIRYFIADAKVTPSSDSKTTDRTLHTTSATSINLLQLPTFVVNNEGYFWTTGRLDREKFRSIDLLVGAHDLGVPSLTSYTIIRIILTDVNDHEPKWQFPTDDDHLIVVLTDVEVGSTVTRVRAVDPDDPAHNGRVSYSLVLPNESVRADGRDFTIQCRLANDFFRIDENNGELMTRNSLHSLPAGFLDIWLMVRDSSINQRYSLAKLVAYLAKTHDEITTEKLKVMYQDKSQLIAYQLRMSKSLDHVLSLTPAHSELIADSHFWQQDKNYLPIVSGCVVAGLFLIIIIIILFLILWKTKRRRHLQKDLHGFHTSTQKRSRERDQNSFISEYKSSEVKIDSLRFSKTAKSKEEVIIMSEESQKILNDGICCGSSKFSDVPSINHVNSQVFQCRQEAQLQAKLTDARRETPISSKSTLVPLTTLGEITTMTNLHNHTETSHAYIPVNSLINLSSTIPLKILALSPASSYPMATCLSESDSDQSYLNFPNIITSVVPVCHVQPDFIPVCSSFSAASNTPCDSYLFEYGNSQVGGGRSLITSCAPIVLTANDPNKLYKEKLQSIQLSDSFMDSHSYNNPTVTGTVMEFSLDNESLDIRPTKIN</sequence>
<comment type="subcellular location">
    <subcellularLocation>
        <location evidence="1">Membrane</location>
        <topology evidence="1">Single-pass membrane protein</topology>
    </subcellularLocation>
</comment>
<dbReference type="GO" id="GO:0005886">
    <property type="term" value="C:plasma membrane"/>
    <property type="evidence" value="ECO:0007669"/>
    <property type="project" value="InterPro"/>
</dbReference>
<keyword evidence="4 8" id="KW-0106">Calcium</keyword>
<feature type="domain" description="Cadherin" evidence="10">
    <location>
        <begin position="847"/>
        <end position="970"/>
    </location>
</feature>
<feature type="domain" description="Cadherin" evidence="10">
    <location>
        <begin position="24"/>
        <end position="145"/>
    </location>
</feature>
<feature type="domain" description="Cadherin" evidence="10">
    <location>
        <begin position="715"/>
        <end position="843"/>
    </location>
</feature>
<dbReference type="OrthoDB" id="6252479at2759"/>
<keyword evidence="12" id="KW-1185">Reference proteome</keyword>
<dbReference type="SUPFAM" id="SSF49313">
    <property type="entry name" value="Cadherin-like"/>
    <property type="match status" value="5"/>
</dbReference>
<protein>
    <recommendedName>
        <fullName evidence="10">Cadherin domain-containing protein</fullName>
    </recommendedName>
</protein>
<feature type="domain" description="Cadherin" evidence="10">
    <location>
        <begin position="153"/>
        <end position="276"/>
    </location>
</feature>
<dbReference type="GO" id="GO:0007156">
    <property type="term" value="P:homophilic cell adhesion via plasma membrane adhesion molecules"/>
    <property type="evidence" value="ECO:0007669"/>
    <property type="project" value="InterPro"/>
</dbReference>
<feature type="transmembrane region" description="Helical" evidence="9">
    <location>
        <begin position="1017"/>
        <end position="1043"/>
    </location>
</feature>
<evidence type="ECO:0000256" key="7">
    <source>
        <dbReference type="ARBA" id="ARBA00023180"/>
    </source>
</evidence>
<keyword evidence="3" id="KW-0677">Repeat</keyword>
<dbReference type="PANTHER" id="PTHR24028">
    <property type="entry name" value="CADHERIN-87A"/>
    <property type="match status" value="1"/>
</dbReference>
<keyword evidence="6 9" id="KW-0472">Membrane</keyword>